<dbReference type="PANTHER" id="PTHR47094">
    <property type="entry name" value="ELFLESS, ISOFORM B"/>
    <property type="match status" value="1"/>
</dbReference>
<keyword evidence="1" id="KW-0479">Metal-binding</keyword>
<accession>A0ABR4D087</accession>
<keyword evidence="3" id="KW-0862">Zinc</keyword>
<organism evidence="7 8">
    <name type="scientific">Oculimacula yallundae</name>
    <dbReference type="NCBI Taxonomy" id="86028"/>
    <lineage>
        <taxon>Eukaryota</taxon>
        <taxon>Fungi</taxon>
        <taxon>Dikarya</taxon>
        <taxon>Ascomycota</taxon>
        <taxon>Pezizomycotina</taxon>
        <taxon>Leotiomycetes</taxon>
        <taxon>Helotiales</taxon>
        <taxon>Ploettnerulaceae</taxon>
        <taxon>Oculimacula</taxon>
    </lineage>
</organism>
<evidence type="ECO:0000313" key="8">
    <source>
        <dbReference type="Proteomes" id="UP001595075"/>
    </source>
</evidence>
<reference evidence="7 8" key="1">
    <citation type="journal article" date="2024" name="Commun. Biol.">
        <title>Comparative genomic analysis of thermophilic fungi reveals convergent evolutionary adaptations and gene losses.</title>
        <authorList>
            <person name="Steindorff A.S."/>
            <person name="Aguilar-Pontes M.V."/>
            <person name="Robinson A.J."/>
            <person name="Andreopoulos B."/>
            <person name="LaButti K."/>
            <person name="Kuo A."/>
            <person name="Mondo S."/>
            <person name="Riley R."/>
            <person name="Otillar R."/>
            <person name="Haridas S."/>
            <person name="Lipzen A."/>
            <person name="Grimwood J."/>
            <person name="Schmutz J."/>
            <person name="Clum A."/>
            <person name="Reid I.D."/>
            <person name="Moisan M.C."/>
            <person name="Butler G."/>
            <person name="Nguyen T.T.M."/>
            <person name="Dewar K."/>
            <person name="Conant G."/>
            <person name="Drula E."/>
            <person name="Henrissat B."/>
            <person name="Hansel C."/>
            <person name="Singer S."/>
            <person name="Hutchinson M.I."/>
            <person name="de Vries R.P."/>
            <person name="Natvig D.O."/>
            <person name="Powell A.J."/>
            <person name="Tsang A."/>
            <person name="Grigoriev I.V."/>
        </authorList>
    </citation>
    <scope>NUCLEOTIDE SEQUENCE [LARGE SCALE GENOMIC DNA]</scope>
    <source>
        <strain evidence="7 8">CBS 494.80</strain>
    </source>
</reference>
<feature type="compositionally biased region" description="Polar residues" evidence="5">
    <location>
        <begin position="77"/>
        <end position="89"/>
    </location>
</feature>
<dbReference type="PROSITE" id="PS50089">
    <property type="entry name" value="ZF_RING_2"/>
    <property type="match status" value="1"/>
</dbReference>
<evidence type="ECO:0000313" key="7">
    <source>
        <dbReference type="EMBL" id="KAL2075242.1"/>
    </source>
</evidence>
<dbReference type="InterPro" id="IPR013083">
    <property type="entry name" value="Znf_RING/FYVE/PHD"/>
</dbReference>
<keyword evidence="2 4" id="KW-0863">Zinc-finger</keyword>
<dbReference type="Pfam" id="PF13920">
    <property type="entry name" value="zf-C3HC4_3"/>
    <property type="match status" value="1"/>
</dbReference>
<feature type="compositionally biased region" description="Polar residues" evidence="5">
    <location>
        <begin position="112"/>
        <end position="142"/>
    </location>
</feature>
<feature type="compositionally biased region" description="Low complexity" evidence="5">
    <location>
        <begin position="216"/>
        <end position="227"/>
    </location>
</feature>
<dbReference type="EMBL" id="JAZHXI010000001">
    <property type="protein sequence ID" value="KAL2075242.1"/>
    <property type="molecule type" value="Genomic_DNA"/>
</dbReference>
<dbReference type="InterPro" id="IPR017907">
    <property type="entry name" value="Znf_RING_CS"/>
</dbReference>
<dbReference type="InterPro" id="IPR001841">
    <property type="entry name" value="Znf_RING"/>
</dbReference>
<dbReference type="Proteomes" id="UP001595075">
    <property type="component" value="Unassembled WGS sequence"/>
</dbReference>
<dbReference type="SMART" id="SM00184">
    <property type="entry name" value="RING"/>
    <property type="match status" value="1"/>
</dbReference>
<feature type="compositionally biased region" description="Polar residues" evidence="5">
    <location>
        <begin position="27"/>
        <end position="42"/>
    </location>
</feature>
<feature type="region of interest" description="Disordered" evidence="5">
    <location>
        <begin position="105"/>
        <end position="238"/>
    </location>
</feature>
<feature type="compositionally biased region" description="Low complexity" evidence="5">
    <location>
        <begin position="56"/>
        <end position="73"/>
    </location>
</feature>
<sequence length="368" mass="40604">MSFHSFRRFVTTPESANESTAQRRPEVANSQTNINRQNSNSPFGLFGSEQAEDEPSPWSSSSTSTDFDSLTLPPINPDNNDSELPSLSNPRFFDALSRIQAPIFSVPGPSTAAVNTNTNSRPQSRTSQTNQEPPPSNQQQRRTPPPVSQYRLAGFESPDPFDDLNFDDFFPAPEQIPSASSSRRSSFVDLTRSSPDMAPATSRKRKATTPAAGRASKVTKNSTSKVSRPTSAAGKKEMADVQTIDLVDIDDKEEYDERMRKEQAEMIKKQNQAEATKSVKLAEFQCIICMDNPTDLTVTFCGHLFCSECLHQALHAGEKKCCPVCRSNIASKKPGGKPPKNGTFALEMKFMTTKKKGKQPVRSLWQGI</sequence>
<dbReference type="PANTHER" id="PTHR47094:SF1">
    <property type="entry name" value="RING-TYPE E3 UBIQUITIN TRANSFERASE"/>
    <property type="match status" value="1"/>
</dbReference>
<evidence type="ECO:0000256" key="5">
    <source>
        <dbReference type="SAM" id="MobiDB-lite"/>
    </source>
</evidence>
<proteinExistence type="predicted"/>
<evidence type="ECO:0000259" key="6">
    <source>
        <dbReference type="PROSITE" id="PS50089"/>
    </source>
</evidence>
<dbReference type="InterPro" id="IPR049627">
    <property type="entry name" value="SLX8"/>
</dbReference>
<dbReference type="Gene3D" id="3.30.40.10">
    <property type="entry name" value="Zinc/RING finger domain, C3HC4 (zinc finger)"/>
    <property type="match status" value="1"/>
</dbReference>
<evidence type="ECO:0000256" key="1">
    <source>
        <dbReference type="ARBA" id="ARBA00022723"/>
    </source>
</evidence>
<dbReference type="SUPFAM" id="SSF57850">
    <property type="entry name" value="RING/U-box"/>
    <property type="match status" value="1"/>
</dbReference>
<keyword evidence="8" id="KW-1185">Reference proteome</keyword>
<evidence type="ECO:0000256" key="2">
    <source>
        <dbReference type="ARBA" id="ARBA00022771"/>
    </source>
</evidence>
<feature type="compositionally biased region" description="Low complexity" evidence="5">
    <location>
        <begin position="167"/>
        <end position="185"/>
    </location>
</feature>
<comment type="caution">
    <text evidence="7">The sequence shown here is derived from an EMBL/GenBank/DDBJ whole genome shotgun (WGS) entry which is preliminary data.</text>
</comment>
<evidence type="ECO:0000256" key="4">
    <source>
        <dbReference type="PROSITE-ProRule" id="PRU00175"/>
    </source>
</evidence>
<feature type="region of interest" description="Disordered" evidence="5">
    <location>
        <begin position="1"/>
        <end position="89"/>
    </location>
</feature>
<name>A0ABR4D087_9HELO</name>
<evidence type="ECO:0000256" key="3">
    <source>
        <dbReference type="ARBA" id="ARBA00022833"/>
    </source>
</evidence>
<feature type="domain" description="RING-type" evidence="6">
    <location>
        <begin position="286"/>
        <end position="326"/>
    </location>
</feature>
<dbReference type="PROSITE" id="PS00518">
    <property type="entry name" value="ZF_RING_1"/>
    <property type="match status" value="1"/>
</dbReference>
<gene>
    <name evidence="7" type="ORF">VTL71DRAFT_185</name>
</gene>
<protein>
    <recommendedName>
        <fullName evidence="6">RING-type domain-containing protein</fullName>
    </recommendedName>
</protein>